<evidence type="ECO:0000313" key="6">
    <source>
        <dbReference type="EMBL" id="RZQ59931.1"/>
    </source>
</evidence>
<evidence type="ECO:0000313" key="7">
    <source>
        <dbReference type="Proteomes" id="UP000292003"/>
    </source>
</evidence>
<dbReference type="InterPro" id="IPR050109">
    <property type="entry name" value="HTH-type_TetR-like_transc_reg"/>
</dbReference>
<reference evidence="6 7" key="1">
    <citation type="submission" date="2019-02" db="EMBL/GenBank/DDBJ databases">
        <title>Draft genome sequence of Amycolatopsis sp. 8-3EHSu isolated from roots of Suaeda maritima.</title>
        <authorList>
            <person name="Duangmal K."/>
            <person name="Chantavorakit T."/>
        </authorList>
    </citation>
    <scope>NUCLEOTIDE SEQUENCE [LARGE SCALE GENOMIC DNA]</scope>
    <source>
        <strain evidence="6 7">8-3EHSu</strain>
    </source>
</reference>
<dbReference type="PANTHER" id="PTHR30055">
    <property type="entry name" value="HTH-TYPE TRANSCRIPTIONAL REGULATOR RUTR"/>
    <property type="match status" value="1"/>
</dbReference>
<dbReference type="SUPFAM" id="SSF46689">
    <property type="entry name" value="Homeodomain-like"/>
    <property type="match status" value="1"/>
</dbReference>
<name>A0A4Q7IY88_9PSEU</name>
<dbReference type="GO" id="GO:0000976">
    <property type="term" value="F:transcription cis-regulatory region binding"/>
    <property type="evidence" value="ECO:0007669"/>
    <property type="project" value="TreeGrafter"/>
</dbReference>
<dbReference type="PROSITE" id="PS50977">
    <property type="entry name" value="HTH_TETR_2"/>
    <property type="match status" value="1"/>
</dbReference>
<evidence type="ECO:0000256" key="2">
    <source>
        <dbReference type="ARBA" id="ARBA00023125"/>
    </source>
</evidence>
<protein>
    <submittedName>
        <fullName evidence="6">TetR/AcrR family transcriptional regulator</fullName>
    </submittedName>
</protein>
<keyword evidence="3" id="KW-0804">Transcription</keyword>
<dbReference type="Gene3D" id="1.10.10.60">
    <property type="entry name" value="Homeodomain-like"/>
    <property type="match status" value="1"/>
</dbReference>
<dbReference type="Pfam" id="PF00440">
    <property type="entry name" value="TetR_N"/>
    <property type="match status" value="1"/>
</dbReference>
<dbReference type="AlphaFoldDB" id="A0A4Q7IY88"/>
<dbReference type="Pfam" id="PF02909">
    <property type="entry name" value="TetR_C_1"/>
    <property type="match status" value="1"/>
</dbReference>
<dbReference type="InterPro" id="IPR036271">
    <property type="entry name" value="Tet_transcr_reg_TetR-rel_C_sf"/>
</dbReference>
<dbReference type="Gene3D" id="1.10.357.10">
    <property type="entry name" value="Tetracycline Repressor, domain 2"/>
    <property type="match status" value="1"/>
</dbReference>
<dbReference type="OrthoDB" id="2570341at2"/>
<keyword evidence="2 4" id="KW-0238">DNA-binding</keyword>
<dbReference type="EMBL" id="SFCC01000020">
    <property type="protein sequence ID" value="RZQ59931.1"/>
    <property type="molecule type" value="Genomic_DNA"/>
</dbReference>
<evidence type="ECO:0000256" key="3">
    <source>
        <dbReference type="ARBA" id="ARBA00023163"/>
    </source>
</evidence>
<evidence type="ECO:0000256" key="1">
    <source>
        <dbReference type="ARBA" id="ARBA00023015"/>
    </source>
</evidence>
<dbReference type="GO" id="GO:0003700">
    <property type="term" value="F:DNA-binding transcription factor activity"/>
    <property type="evidence" value="ECO:0007669"/>
    <property type="project" value="TreeGrafter"/>
</dbReference>
<proteinExistence type="predicted"/>
<organism evidence="6 7">
    <name type="scientific">Amycolatopsis suaedae</name>
    <dbReference type="NCBI Taxonomy" id="2510978"/>
    <lineage>
        <taxon>Bacteria</taxon>
        <taxon>Bacillati</taxon>
        <taxon>Actinomycetota</taxon>
        <taxon>Actinomycetes</taxon>
        <taxon>Pseudonocardiales</taxon>
        <taxon>Pseudonocardiaceae</taxon>
        <taxon>Amycolatopsis</taxon>
    </lineage>
</organism>
<dbReference type="InterPro" id="IPR001647">
    <property type="entry name" value="HTH_TetR"/>
</dbReference>
<feature type="domain" description="HTH tetR-type" evidence="5">
    <location>
        <begin position="52"/>
        <end position="112"/>
    </location>
</feature>
<accession>A0A4Q7IY88</accession>
<sequence>MIAPSKLCLTDTVYYRHSCDRLPRSPVPPSFDAATALLWEPQSVPRRGPRPGLTLDAVARAGVEIADADGLAAVTMQRVAASLGVTKMALYRYVPGKDELVALMVDRAVGEPPELDGDWRPRLRGWAHALFERFWHHPWAIAATVGARPVGPNEVGWLDVAVTALDGTGLRGAEMLDVAVTLTGHVRGIAQQAASARHPEEALASTLAALVAGRRDRMPVLAAALESVADDERDNALDFGLDRILDGVALLITSRTRPE</sequence>
<dbReference type="Proteomes" id="UP000292003">
    <property type="component" value="Unassembled WGS sequence"/>
</dbReference>
<dbReference type="SUPFAM" id="SSF48498">
    <property type="entry name" value="Tetracyclin repressor-like, C-terminal domain"/>
    <property type="match status" value="1"/>
</dbReference>
<feature type="DNA-binding region" description="H-T-H motif" evidence="4">
    <location>
        <begin position="75"/>
        <end position="94"/>
    </location>
</feature>
<dbReference type="InterPro" id="IPR004111">
    <property type="entry name" value="Repressor_TetR_C"/>
</dbReference>
<dbReference type="InterPro" id="IPR009057">
    <property type="entry name" value="Homeodomain-like_sf"/>
</dbReference>
<keyword evidence="7" id="KW-1185">Reference proteome</keyword>
<dbReference type="PANTHER" id="PTHR30055:SF151">
    <property type="entry name" value="TRANSCRIPTIONAL REGULATORY PROTEIN"/>
    <property type="match status" value="1"/>
</dbReference>
<comment type="caution">
    <text evidence="6">The sequence shown here is derived from an EMBL/GenBank/DDBJ whole genome shotgun (WGS) entry which is preliminary data.</text>
</comment>
<dbReference type="GO" id="GO:0045892">
    <property type="term" value="P:negative regulation of DNA-templated transcription"/>
    <property type="evidence" value="ECO:0007669"/>
    <property type="project" value="InterPro"/>
</dbReference>
<evidence type="ECO:0000259" key="5">
    <source>
        <dbReference type="PROSITE" id="PS50977"/>
    </source>
</evidence>
<gene>
    <name evidence="6" type="ORF">EWH70_31360</name>
</gene>
<keyword evidence="1" id="KW-0805">Transcription regulation</keyword>
<evidence type="ECO:0000256" key="4">
    <source>
        <dbReference type="PROSITE-ProRule" id="PRU00335"/>
    </source>
</evidence>